<dbReference type="Proteomes" id="UP001190700">
    <property type="component" value="Unassembled WGS sequence"/>
</dbReference>
<organism evidence="4 5">
    <name type="scientific">Cymbomonas tetramitiformis</name>
    <dbReference type="NCBI Taxonomy" id="36881"/>
    <lineage>
        <taxon>Eukaryota</taxon>
        <taxon>Viridiplantae</taxon>
        <taxon>Chlorophyta</taxon>
        <taxon>Pyramimonadophyceae</taxon>
        <taxon>Pyramimonadales</taxon>
        <taxon>Pyramimonadaceae</taxon>
        <taxon>Cymbomonas</taxon>
    </lineage>
</organism>
<reference evidence="4 5" key="1">
    <citation type="journal article" date="2015" name="Genome Biol. Evol.">
        <title>Comparative Genomics of a Bacterivorous Green Alga Reveals Evolutionary Causalities and Consequences of Phago-Mixotrophic Mode of Nutrition.</title>
        <authorList>
            <person name="Burns J.A."/>
            <person name="Paasch A."/>
            <person name="Narechania A."/>
            <person name="Kim E."/>
        </authorList>
    </citation>
    <scope>NUCLEOTIDE SEQUENCE [LARGE SCALE GENOMIC DNA]</scope>
    <source>
        <strain evidence="4 5">PLY_AMNH</strain>
    </source>
</reference>
<dbReference type="EMBL" id="LGRX02033235">
    <property type="protein sequence ID" value="KAK3242114.1"/>
    <property type="molecule type" value="Genomic_DNA"/>
</dbReference>
<keyword evidence="2" id="KW-0808">Transferase</keyword>
<comment type="caution">
    <text evidence="4">The sequence shown here is derived from an EMBL/GenBank/DDBJ whole genome shotgun (WGS) entry which is preliminary data.</text>
</comment>
<dbReference type="Gene3D" id="3.40.50.150">
    <property type="entry name" value="Vaccinia Virus protein VP39"/>
    <property type="match status" value="1"/>
</dbReference>
<evidence type="ECO:0000256" key="1">
    <source>
        <dbReference type="ARBA" id="ARBA00022603"/>
    </source>
</evidence>
<name>A0AAE0BU32_9CHLO</name>
<gene>
    <name evidence="4" type="ORF">CYMTET_48190</name>
</gene>
<dbReference type="SUPFAM" id="SSF53335">
    <property type="entry name" value="S-adenosyl-L-methionine-dependent methyltransferases"/>
    <property type="match status" value="1"/>
</dbReference>
<protein>
    <recommendedName>
        <fullName evidence="3">DNA methylase N-4/N-6 domain-containing protein</fullName>
    </recommendedName>
</protein>
<dbReference type="GO" id="GO:0032259">
    <property type="term" value="P:methylation"/>
    <property type="evidence" value="ECO:0007669"/>
    <property type="project" value="UniProtKB-KW"/>
</dbReference>
<dbReference type="GO" id="GO:0008170">
    <property type="term" value="F:N-methyltransferase activity"/>
    <property type="evidence" value="ECO:0007669"/>
    <property type="project" value="InterPro"/>
</dbReference>
<feature type="domain" description="DNA methylase N-4/N-6" evidence="3">
    <location>
        <begin position="158"/>
        <end position="208"/>
    </location>
</feature>
<evidence type="ECO:0000256" key="2">
    <source>
        <dbReference type="ARBA" id="ARBA00022679"/>
    </source>
</evidence>
<proteinExistence type="predicted"/>
<dbReference type="GO" id="GO:0003677">
    <property type="term" value="F:DNA binding"/>
    <property type="evidence" value="ECO:0007669"/>
    <property type="project" value="InterPro"/>
</dbReference>
<accession>A0AAE0BU32</accession>
<dbReference type="InterPro" id="IPR029063">
    <property type="entry name" value="SAM-dependent_MTases_sf"/>
</dbReference>
<evidence type="ECO:0000313" key="5">
    <source>
        <dbReference type="Proteomes" id="UP001190700"/>
    </source>
</evidence>
<dbReference type="AlphaFoldDB" id="A0AAE0BU32"/>
<dbReference type="InterPro" id="IPR002941">
    <property type="entry name" value="DNA_methylase_N4/N6"/>
</dbReference>
<keyword evidence="5" id="KW-1185">Reference proteome</keyword>
<evidence type="ECO:0000259" key="3">
    <source>
        <dbReference type="Pfam" id="PF01555"/>
    </source>
</evidence>
<sequence length="238" mass="26535">MPGFVKLDGNRMTEVKGNTPIASGHLYTTLARYLNKPKLDYKKQVELKSEKLKEETGITHLTNFYCGNVLGPFSIHEWDVAESLLEANMTNLIEEGKCNYTLSKALGMYTGKLWNEFVEYGKSFQALHSQKVFKHCCYTTGCVALDKICEANKETLVVGQKSIPLCEYLVGRYASALGQVVMDPFMGSGSCGVAAIRKGRCFYGFAQKQTNFFAALFHLSHAVQSYVDGTNEEEYSPP</sequence>
<evidence type="ECO:0000313" key="4">
    <source>
        <dbReference type="EMBL" id="KAK3242114.1"/>
    </source>
</evidence>
<keyword evidence="1" id="KW-0489">Methyltransferase</keyword>
<dbReference type="Pfam" id="PF01555">
    <property type="entry name" value="N6_N4_Mtase"/>
    <property type="match status" value="1"/>
</dbReference>